<reference evidence="5 6" key="1">
    <citation type="submission" date="2020-08" db="EMBL/GenBank/DDBJ databases">
        <title>Genomic Encyclopedia of Type Strains, Phase IV (KMG-IV): sequencing the most valuable type-strain genomes for metagenomic binning, comparative biology and taxonomic classification.</title>
        <authorList>
            <person name="Goeker M."/>
        </authorList>
    </citation>
    <scope>NUCLEOTIDE SEQUENCE [LARGE SCALE GENOMIC DNA]</scope>
    <source>
        <strain evidence="5 6">DSM 102850</strain>
    </source>
</reference>
<keyword evidence="1" id="KW-0547">Nucleotide-binding</keyword>
<evidence type="ECO:0000313" key="5">
    <source>
        <dbReference type="EMBL" id="MBB4658568.1"/>
    </source>
</evidence>
<dbReference type="SMART" id="SM00796">
    <property type="entry name" value="AHS1"/>
    <property type="match status" value="1"/>
</dbReference>
<keyword evidence="2" id="KW-0378">Hydrolase</keyword>
<evidence type="ECO:0000256" key="2">
    <source>
        <dbReference type="ARBA" id="ARBA00022801"/>
    </source>
</evidence>
<evidence type="ECO:0000313" key="6">
    <source>
        <dbReference type="Proteomes" id="UP000563524"/>
    </source>
</evidence>
<dbReference type="InterPro" id="IPR029000">
    <property type="entry name" value="Cyclophilin-like_dom_sf"/>
</dbReference>
<dbReference type="PANTHER" id="PTHR34698:SF2">
    <property type="entry name" value="5-OXOPROLINASE SUBUNIT B"/>
    <property type="match status" value="1"/>
</dbReference>
<evidence type="ECO:0000256" key="1">
    <source>
        <dbReference type="ARBA" id="ARBA00022741"/>
    </source>
</evidence>
<gene>
    <name evidence="5" type="ORF">GGQ59_001068</name>
</gene>
<keyword evidence="6" id="KW-1185">Reference proteome</keyword>
<organism evidence="5 6">
    <name type="scientific">Parvularcula dongshanensis</name>
    <dbReference type="NCBI Taxonomy" id="1173995"/>
    <lineage>
        <taxon>Bacteria</taxon>
        <taxon>Pseudomonadati</taxon>
        <taxon>Pseudomonadota</taxon>
        <taxon>Alphaproteobacteria</taxon>
        <taxon>Parvularculales</taxon>
        <taxon>Parvularculaceae</taxon>
        <taxon>Parvularcula</taxon>
    </lineage>
</organism>
<dbReference type="Proteomes" id="UP000563524">
    <property type="component" value="Unassembled WGS sequence"/>
</dbReference>
<accession>A0A840I305</accession>
<evidence type="ECO:0000259" key="4">
    <source>
        <dbReference type="SMART" id="SM00796"/>
    </source>
</evidence>
<comment type="caution">
    <text evidence="5">The sequence shown here is derived from an EMBL/GenBank/DDBJ whole genome shotgun (WGS) entry which is preliminary data.</text>
</comment>
<dbReference type="Gene3D" id="2.40.100.10">
    <property type="entry name" value="Cyclophilin-like"/>
    <property type="match status" value="1"/>
</dbReference>
<dbReference type="AlphaFoldDB" id="A0A840I305"/>
<protein>
    <submittedName>
        <fullName evidence="5">KipI family sensor histidine kinase inhibitor</fullName>
    </submittedName>
</protein>
<dbReference type="GO" id="GO:0005524">
    <property type="term" value="F:ATP binding"/>
    <property type="evidence" value="ECO:0007669"/>
    <property type="project" value="UniProtKB-KW"/>
</dbReference>
<dbReference type="Pfam" id="PF02682">
    <property type="entry name" value="CT_C_D"/>
    <property type="match status" value="1"/>
</dbReference>
<name>A0A840I305_9PROT</name>
<dbReference type="EMBL" id="JACHOB010000001">
    <property type="protein sequence ID" value="MBB4658568.1"/>
    <property type="molecule type" value="Genomic_DNA"/>
</dbReference>
<keyword evidence="3" id="KW-0067">ATP-binding</keyword>
<dbReference type="InterPro" id="IPR010016">
    <property type="entry name" value="PxpB"/>
</dbReference>
<dbReference type="SUPFAM" id="SSF50891">
    <property type="entry name" value="Cyclophilin-like"/>
    <property type="match status" value="1"/>
</dbReference>
<dbReference type="InterPro" id="IPR003833">
    <property type="entry name" value="CT_C_D"/>
</dbReference>
<sequence>MPADEHAISPFGDDALTVAIAEPVLAIEARAELLRAEGWAEAVLATTGTLTLRFDPLRVGADEAASRLRAALARPAPPPGAVAQEVVLPIRYDGPDLGAVARMANMTTGDLVEAHAAATYTVAFLGFTPGFAYLDGLDARLSDVTRLASPRVRVPAGSVGIAGGRSGVYALPGPGGWPLIGTTDGRLFDSSADDPFALRAGATVRFEPS</sequence>
<feature type="domain" description="Carboxyltransferase" evidence="4">
    <location>
        <begin position="6"/>
        <end position="198"/>
    </location>
</feature>
<dbReference type="GO" id="GO:0016787">
    <property type="term" value="F:hydrolase activity"/>
    <property type="evidence" value="ECO:0007669"/>
    <property type="project" value="UniProtKB-KW"/>
</dbReference>
<proteinExistence type="predicted"/>
<dbReference type="PANTHER" id="PTHR34698">
    <property type="entry name" value="5-OXOPROLINASE SUBUNIT B"/>
    <property type="match status" value="1"/>
</dbReference>
<evidence type="ECO:0000256" key="3">
    <source>
        <dbReference type="ARBA" id="ARBA00022840"/>
    </source>
</evidence>
<dbReference type="RefSeq" id="WP_183816506.1">
    <property type="nucleotide sequence ID" value="NZ_JACHOB010000001.1"/>
</dbReference>